<dbReference type="AlphaFoldDB" id="A0A939HND8"/>
<dbReference type="Proteomes" id="UP000664073">
    <property type="component" value="Unassembled WGS sequence"/>
</dbReference>
<protein>
    <submittedName>
        <fullName evidence="1">Uncharacterized protein</fullName>
    </submittedName>
</protein>
<evidence type="ECO:0000313" key="2">
    <source>
        <dbReference type="Proteomes" id="UP000664073"/>
    </source>
</evidence>
<dbReference type="RefSeq" id="WP_207846922.1">
    <property type="nucleotide sequence ID" value="NZ_JAFVMH010000008.1"/>
</dbReference>
<proteinExistence type="predicted"/>
<sequence>MVELIGAEIVDLMMPLIVLERQAERLDSQEEYEAFRERHASENSRVLARVRQAGFIRDDATLQDMQEVFDAAMRNLAARGTASDCAVGKAILNEAWLGLRGWSR</sequence>
<evidence type="ECO:0000313" key="1">
    <source>
        <dbReference type="EMBL" id="MBO1326235.1"/>
    </source>
</evidence>
<comment type="caution">
    <text evidence="1">The sequence shown here is derived from an EMBL/GenBank/DDBJ whole genome shotgun (WGS) entry which is preliminary data.</text>
</comment>
<accession>A0A939HND8</accession>
<keyword evidence="2" id="KW-1185">Reference proteome</keyword>
<dbReference type="SUPFAM" id="SSF48498">
    <property type="entry name" value="Tetracyclin repressor-like, C-terminal domain"/>
    <property type="match status" value="1"/>
</dbReference>
<reference evidence="1" key="1">
    <citation type="submission" date="2021-03" db="EMBL/GenBank/DDBJ databases">
        <title>The complete genome sequence of Acetobacter sp. TBRC 12339.</title>
        <authorList>
            <person name="Charoenyingcharoen P."/>
            <person name="Yukphan P."/>
        </authorList>
    </citation>
    <scope>NUCLEOTIDE SEQUENCE</scope>
    <source>
        <strain evidence="1">TBRC 12339</strain>
    </source>
</reference>
<name>A0A939HND8_9PROT</name>
<dbReference type="InterPro" id="IPR036271">
    <property type="entry name" value="Tet_transcr_reg_TetR-rel_C_sf"/>
</dbReference>
<dbReference type="EMBL" id="JAFVMH010000008">
    <property type="protein sequence ID" value="MBO1326235.1"/>
    <property type="molecule type" value="Genomic_DNA"/>
</dbReference>
<organism evidence="1 2">
    <name type="scientific">Acetobacter garciniae</name>
    <dbReference type="NCBI Taxonomy" id="2817435"/>
    <lineage>
        <taxon>Bacteria</taxon>
        <taxon>Pseudomonadati</taxon>
        <taxon>Pseudomonadota</taxon>
        <taxon>Alphaproteobacteria</taxon>
        <taxon>Acetobacterales</taxon>
        <taxon>Acetobacteraceae</taxon>
        <taxon>Acetobacter</taxon>
    </lineage>
</organism>
<gene>
    <name evidence="1" type="ORF">J2D77_13855</name>
</gene>